<keyword evidence="1" id="KW-0732">Signal</keyword>
<dbReference type="Proteomes" id="UP000005737">
    <property type="component" value="Unassembled WGS sequence"/>
</dbReference>
<dbReference type="EMBL" id="JH597773">
    <property type="protein sequence ID" value="EHQ08581.1"/>
    <property type="molecule type" value="Genomic_DNA"/>
</dbReference>
<feature type="signal peptide" evidence="1">
    <location>
        <begin position="1"/>
        <end position="19"/>
    </location>
</feature>
<accession>H2CAY6</accession>
<evidence type="ECO:0000313" key="2">
    <source>
        <dbReference type="EMBL" id="EHQ08581.1"/>
    </source>
</evidence>
<gene>
    <name evidence="2" type="ORF">Lepil_3931</name>
</gene>
<dbReference type="STRING" id="183.GCA_002009735_02530"/>
<protein>
    <recommendedName>
        <fullName evidence="4">Lipoprotein</fullName>
    </recommendedName>
</protein>
<organism evidence="2 3">
    <name type="scientific">Leptonema illini DSM 21528</name>
    <dbReference type="NCBI Taxonomy" id="929563"/>
    <lineage>
        <taxon>Bacteria</taxon>
        <taxon>Pseudomonadati</taxon>
        <taxon>Spirochaetota</taxon>
        <taxon>Spirochaetia</taxon>
        <taxon>Leptospirales</taxon>
        <taxon>Leptospiraceae</taxon>
        <taxon>Leptonema</taxon>
    </lineage>
</organism>
<dbReference type="HOGENOM" id="CLU_741458_0_0_12"/>
<feature type="chain" id="PRO_5003560263" description="Lipoprotein" evidence="1">
    <location>
        <begin position="20"/>
        <end position="373"/>
    </location>
</feature>
<dbReference type="PROSITE" id="PS51257">
    <property type="entry name" value="PROKAR_LIPOPROTEIN"/>
    <property type="match status" value="1"/>
</dbReference>
<dbReference type="NCBIfam" id="NF047780">
    <property type="entry name" value="LIC12708_fam"/>
    <property type="match status" value="1"/>
</dbReference>
<sequence>MLRFSTAFLLALTFASGCARFKINDLQPSVLLALPLHNNPYQAKADHLLVSVQEGALYDLPARPGVFENRILLPLPEKNLVVEFSEGNATPERIYLPENSTPAAPYRDAKIKATRLPAGQVGQAVPLEEATIIQLYGTAAGKKAEEIEPEHRMPAILFPESMEQMGSELIALPAEDAKPLKLLADETGSTSFTQVWQILAGENDLLYVLHSPKGGRPVLNVYHELQLQNVLSVPDSLFVAKDLSVELEAILPYRGKNEALASLVLRKKNSFEPAERALYRLRPNADPEEIYRYDEKEDLPIWSRENGGFLLAHDEDGTAMLLKIFGPDGDYENNNRIRYEGLRESYQDTFFNAEDRLFSIRLMRGVYEVIEWK</sequence>
<keyword evidence="3" id="KW-1185">Reference proteome</keyword>
<dbReference type="InterPro" id="IPR058072">
    <property type="entry name" value="LIC12708-like"/>
</dbReference>
<proteinExistence type="predicted"/>
<evidence type="ECO:0008006" key="4">
    <source>
        <dbReference type="Google" id="ProtNLM"/>
    </source>
</evidence>
<name>H2CAY6_9LEPT</name>
<dbReference type="AlphaFoldDB" id="H2CAY6"/>
<reference evidence="2 3" key="1">
    <citation type="submission" date="2011-10" db="EMBL/GenBank/DDBJ databases">
        <title>The Improved High-Quality Draft genome of Leptonema illini DSM 21528.</title>
        <authorList>
            <consortium name="US DOE Joint Genome Institute (JGI-PGF)"/>
            <person name="Lucas S."/>
            <person name="Copeland A."/>
            <person name="Lapidus A."/>
            <person name="Glavina del Rio T."/>
            <person name="Dalin E."/>
            <person name="Tice H."/>
            <person name="Bruce D."/>
            <person name="Goodwin L."/>
            <person name="Pitluck S."/>
            <person name="Peters L."/>
            <person name="Mikhailova N."/>
            <person name="Held B."/>
            <person name="Kyrpides N."/>
            <person name="Mavromatis K."/>
            <person name="Ivanova N."/>
            <person name="Markowitz V."/>
            <person name="Cheng J.-F."/>
            <person name="Hugenholtz P."/>
            <person name="Woyke T."/>
            <person name="Wu D."/>
            <person name="Gronow S."/>
            <person name="Wellnitz S."/>
            <person name="Brambilla E.-M."/>
            <person name="Klenk H.-P."/>
            <person name="Eisen J.A."/>
        </authorList>
    </citation>
    <scope>NUCLEOTIDE SEQUENCE [LARGE SCALE GENOMIC DNA]</scope>
    <source>
        <strain evidence="2 3">DSM 21528</strain>
    </source>
</reference>
<evidence type="ECO:0000256" key="1">
    <source>
        <dbReference type="SAM" id="SignalP"/>
    </source>
</evidence>
<evidence type="ECO:0000313" key="3">
    <source>
        <dbReference type="Proteomes" id="UP000005737"/>
    </source>
</evidence>